<feature type="transmembrane region" description="Helical" evidence="16">
    <location>
        <begin position="355"/>
        <end position="378"/>
    </location>
</feature>
<proteinExistence type="inferred from homology"/>
<feature type="transmembrane region" description="Helical" evidence="16">
    <location>
        <begin position="12"/>
        <end position="33"/>
    </location>
</feature>
<keyword evidence="3" id="KW-0808">Transferase</keyword>
<feature type="transmembrane region" description="Helical" evidence="16">
    <location>
        <begin position="53"/>
        <end position="70"/>
    </location>
</feature>
<reference evidence="17 18" key="1">
    <citation type="journal article" date="2020" name="Microorganisms">
        <title>Osmotic Adaptation and Compatible Solute Biosynthesis of Phototrophic Bacteria as Revealed from Genome Analyses.</title>
        <authorList>
            <person name="Imhoff J.F."/>
            <person name="Rahn T."/>
            <person name="Kunzel S."/>
            <person name="Keller A."/>
            <person name="Neulinger S.C."/>
        </authorList>
    </citation>
    <scope>NUCLEOTIDE SEQUENCE [LARGE SCALE GENOMIC DNA]</scope>
    <source>
        <strain evidence="17 18">DSM 21303</strain>
    </source>
</reference>
<comment type="caution">
    <text evidence="17">The sequence shown here is derived from an EMBL/GenBank/DDBJ whole genome shotgun (WGS) entry which is preliminary data.</text>
</comment>
<keyword evidence="2" id="KW-0328">Glycosyltransferase</keyword>
<protein>
    <recommendedName>
        <fullName evidence="12">Probable peptidoglycan glycosyltransferase FtsW</fullName>
        <ecNumber evidence="14">2.4.99.28</ecNumber>
    </recommendedName>
    <alternativeName>
        <fullName evidence="13">Cell division protein FtsW</fullName>
    </alternativeName>
    <alternativeName>
        <fullName evidence="10">Cell wall polymerase</fullName>
    </alternativeName>
    <alternativeName>
        <fullName evidence="9">Peptidoglycan polymerase</fullName>
    </alternativeName>
</protein>
<dbReference type="PANTHER" id="PTHR30474">
    <property type="entry name" value="CELL CYCLE PROTEIN"/>
    <property type="match status" value="1"/>
</dbReference>
<evidence type="ECO:0000256" key="3">
    <source>
        <dbReference type="ARBA" id="ARBA00022679"/>
    </source>
</evidence>
<evidence type="ECO:0000256" key="7">
    <source>
        <dbReference type="ARBA" id="ARBA00022989"/>
    </source>
</evidence>
<evidence type="ECO:0000313" key="17">
    <source>
        <dbReference type="EMBL" id="MBK1646933.1"/>
    </source>
</evidence>
<feature type="transmembrane region" description="Helical" evidence="16">
    <location>
        <begin position="196"/>
        <end position="216"/>
    </location>
</feature>
<evidence type="ECO:0000313" key="18">
    <source>
        <dbReference type="Proteomes" id="UP001138802"/>
    </source>
</evidence>
<evidence type="ECO:0000256" key="10">
    <source>
        <dbReference type="ARBA" id="ARBA00033270"/>
    </source>
</evidence>
<feature type="transmembrane region" description="Helical" evidence="16">
    <location>
        <begin position="399"/>
        <end position="416"/>
    </location>
</feature>
<dbReference type="Pfam" id="PF01098">
    <property type="entry name" value="FTSW_RODA_SPOVE"/>
    <property type="match status" value="1"/>
</dbReference>
<comment type="subcellular location">
    <subcellularLocation>
        <location evidence="1">Membrane</location>
        <topology evidence="1">Multi-pass membrane protein</topology>
    </subcellularLocation>
</comment>
<feature type="transmembrane region" description="Helical" evidence="16">
    <location>
        <begin position="174"/>
        <end position="191"/>
    </location>
</feature>
<dbReference type="GO" id="GO:0015648">
    <property type="term" value="F:lipid-linked peptidoglycan transporter activity"/>
    <property type="evidence" value="ECO:0007669"/>
    <property type="project" value="TreeGrafter"/>
</dbReference>
<evidence type="ECO:0000256" key="4">
    <source>
        <dbReference type="ARBA" id="ARBA00022692"/>
    </source>
</evidence>
<evidence type="ECO:0000256" key="1">
    <source>
        <dbReference type="ARBA" id="ARBA00004141"/>
    </source>
</evidence>
<dbReference type="Proteomes" id="UP001138802">
    <property type="component" value="Unassembled WGS sequence"/>
</dbReference>
<evidence type="ECO:0000256" key="15">
    <source>
        <dbReference type="ARBA" id="ARBA00049902"/>
    </source>
</evidence>
<evidence type="ECO:0000256" key="12">
    <source>
        <dbReference type="ARBA" id="ARBA00041185"/>
    </source>
</evidence>
<dbReference type="EC" id="2.4.99.28" evidence="14"/>
<feature type="transmembrane region" description="Helical" evidence="16">
    <location>
        <begin position="313"/>
        <end position="335"/>
    </location>
</feature>
<dbReference type="GO" id="GO:0008955">
    <property type="term" value="F:peptidoglycan glycosyltransferase activity"/>
    <property type="evidence" value="ECO:0007669"/>
    <property type="project" value="UniProtKB-EC"/>
</dbReference>
<feature type="transmembrane region" description="Helical" evidence="16">
    <location>
        <begin position="82"/>
        <end position="105"/>
    </location>
</feature>
<keyword evidence="5" id="KW-0133">Cell shape</keyword>
<gene>
    <name evidence="17" type="ORF">CKO25_20380</name>
</gene>
<dbReference type="GO" id="GO:0009252">
    <property type="term" value="P:peptidoglycan biosynthetic process"/>
    <property type="evidence" value="ECO:0007669"/>
    <property type="project" value="UniProtKB-KW"/>
</dbReference>
<evidence type="ECO:0000256" key="13">
    <source>
        <dbReference type="ARBA" id="ARBA00041418"/>
    </source>
</evidence>
<dbReference type="RefSeq" id="WP_200389774.1">
    <property type="nucleotide sequence ID" value="NZ_NRSD01000053.1"/>
</dbReference>
<dbReference type="EMBL" id="NRSD01000053">
    <property type="protein sequence ID" value="MBK1646933.1"/>
    <property type="molecule type" value="Genomic_DNA"/>
</dbReference>
<evidence type="ECO:0000256" key="11">
    <source>
        <dbReference type="ARBA" id="ARBA00038053"/>
    </source>
</evidence>
<dbReference type="GO" id="GO:0005886">
    <property type="term" value="C:plasma membrane"/>
    <property type="evidence" value="ECO:0007669"/>
    <property type="project" value="TreeGrafter"/>
</dbReference>
<evidence type="ECO:0000256" key="5">
    <source>
        <dbReference type="ARBA" id="ARBA00022960"/>
    </source>
</evidence>
<evidence type="ECO:0000256" key="2">
    <source>
        <dbReference type="ARBA" id="ARBA00022676"/>
    </source>
</evidence>
<evidence type="ECO:0000256" key="9">
    <source>
        <dbReference type="ARBA" id="ARBA00032370"/>
    </source>
</evidence>
<dbReference type="GO" id="GO:0051301">
    <property type="term" value="P:cell division"/>
    <property type="evidence" value="ECO:0007669"/>
    <property type="project" value="InterPro"/>
</dbReference>
<keyword evidence="8 16" id="KW-0472">Membrane</keyword>
<evidence type="ECO:0000256" key="16">
    <source>
        <dbReference type="SAM" id="Phobius"/>
    </source>
</evidence>
<feature type="transmembrane region" description="Helical" evidence="16">
    <location>
        <begin position="125"/>
        <end position="142"/>
    </location>
</feature>
<keyword evidence="18" id="KW-1185">Reference proteome</keyword>
<keyword evidence="7 16" id="KW-1133">Transmembrane helix</keyword>
<evidence type="ECO:0000256" key="6">
    <source>
        <dbReference type="ARBA" id="ARBA00022984"/>
    </source>
</evidence>
<evidence type="ECO:0000256" key="8">
    <source>
        <dbReference type="ARBA" id="ARBA00023136"/>
    </source>
</evidence>
<keyword evidence="4 16" id="KW-0812">Transmembrane</keyword>
<dbReference type="InterPro" id="IPR001182">
    <property type="entry name" value="FtsW/RodA"/>
</dbReference>
<organism evidence="17 18">
    <name type="scientific">Thiocapsa imhoffii</name>
    <dbReference type="NCBI Taxonomy" id="382777"/>
    <lineage>
        <taxon>Bacteria</taxon>
        <taxon>Pseudomonadati</taxon>
        <taxon>Pseudomonadota</taxon>
        <taxon>Gammaproteobacteria</taxon>
        <taxon>Chromatiales</taxon>
        <taxon>Chromatiaceae</taxon>
        <taxon>Thiocapsa</taxon>
    </lineage>
</organism>
<comment type="similarity">
    <text evidence="11">Belongs to the SEDS family. FtsW subfamily.</text>
</comment>
<dbReference type="GO" id="GO:0032153">
    <property type="term" value="C:cell division site"/>
    <property type="evidence" value="ECO:0007669"/>
    <property type="project" value="TreeGrafter"/>
</dbReference>
<keyword evidence="6" id="KW-0573">Peptidoglycan synthesis</keyword>
<evidence type="ECO:0000256" key="14">
    <source>
        <dbReference type="ARBA" id="ARBA00044770"/>
    </source>
</evidence>
<feature type="transmembrane region" description="Helical" evidence="16">
    <location>
        <begin position="284"/>
        <end position="301"/>
    </location>
</feature>
<feature type="transmembrane region" description="Helical" evidence="16">
    <location>
        <begin position="149"/>
        <end position="168"/>
    </location>
</feature>
<accession>A0A9X0WM02</accession>
<comment type="catalytic activity">
    <reaction evidence="15">
        <text>[GlcNAc-(1-&gt;4)-Mur2Ac(oyl-L-Ala-gamma-D-Glu-L-Lys-D-Ala-D-Ala)](n)-di-trans,octa-cis-undecaprenyl diphosphate + beta-D-GlcNAc-(1-&gt;4)-Mur2Ac(oyl-L-Ala-gamma-D-Glu-L-Lys-D-Ala-D-Ala)-di-trans,octa-cis-undecaprenyl diphosphate = [GlcNAc-(1-&gt;4)-Mur2Ac(oyl-L-Ala-gamma-D-Glu-L-Lys-D-Ala-D-Ala)](n+1)-di-trans,octa-cis-undecaprenyl diphosphate + di-trans,octa-cis-undecaprenyl diphosphate + H(+)</text>
        <dbReference type="Rhea" id="RHEA:23708"/>
        <dbReference type="Rhea" id="RHEA-COMP:9602"/>
        <dbReference type="Rhea" id="RHEA-COMP:9603"/>
        <dbReference type="ChEBI" id="CHEBI:15378"/>
        <dbReference type="ChEBI" id="CHEBI:58405"/>
        <dbReference type="ChEBI" id="CHEBI:60033"/>
        <dbReference type="ChEBI" id="CHEBI:78435"/>
        <dbReference type="EC" id="2.4.99.28"/>
    </reaction>
</comment>
<dbReference type="PANTHER" id="PTHR30474:SF2">
    <property type="entry name" value="PEPTIDOGLYCAN GLYCOSYLTRANSFERASE FTSW-RELATED"/>
    <property type="match status" value="1"/>
</dbReference>
<dbReference type="AlphaFoldDB" id="A0A9X0WM02"/>
<name>A0A9X0WM02_9GAMM</name>
<sequence>MRSRLSSLRHRIDLGLFLPTAGLLLIGLLVVSSQGLSDLKPLDARHSTLVCGHLARTVIALVLMVAVMSVPLERIQRAGLMLYLMVLGLLFTAYFNAFSRFGLALIEPTWIQFEFPLIGERSIEWLHWVQLAIPLALASWMARAGEERWLVAVVTAVALLVPVFLVGVAFPYRFGWVLLSVVLMLAVARWWRSLLLVVLGLPVTLMAVIATMVVRINRRSSFLEYGDSASSMLGRSLEAIASAGLLGRGWGEGPVSHCLDVNYHPVLGLDRAASTAFTVFTEEFGVVGAVVLIGLVLALSLRGLQIAARAQGFARFAAVGLSVTLFGAAFLHIASVTHLLDANVLGDWIPRGLPLPLVGVGGNAMAINLIAIGLLYRFGRTAPPPAPGHTALPLPRNRGLTVVASLLIAASLLLVARTLDLQRGAYGYAKDESTAPTCRGNQRMSIAQAWDNDTQQRMIATERLLLWFAQLRSVETEPRPRLLANGAAVDFIPTLPSAPGGAADAPSAHVEQPVAPPQWLQASLSGILNSPFPSPSVAEDHVGERWLSHQVPDLSGWCVERGVRVRAACIETMAPELVPWFSTLDNAAIGSGALDRALSATGAVREILRSRAAGDADAPGLEIASLPRHGGTRLVAVAFPDTGPTCGDGACRTPTLLYRVTTAPDGQETPTLILISTQDWFEIGSWSIGRFDLFAYGQRPDGVDARIDSVEVYRCDQVCWPRARRWLKTTRTPDGAWHALDW</sequence>
<dbReference type="GO" id="GO:0008360">
    <property type="term" value="P:regulation of cell shape"/>
    <property type="evidence" value="ECO:0007669"/>
    <property type="project" value="UniProtKB-KW"/>
</dbReference>